<sequence>MVLNAHDLELVISEDNIFAREVSLHDLNAIHDGVGLTGPLRVTLQSSPRFVTRYNFLRDQMSRVIISAEVVEDEPGADEPVEEEEDIQEPPEVVQEAANNDDTVGEEKGESEDLVQVEADQNPADDVDHVTSHEQVGDEDSNVQPDHDEGQPPEEEQSSSLVHEAVAQEIPEDVNKGTTEPASEPTNDHPEADDFDDFGSEDAIGEDDWLEYDETSEVPENADVLTHDPNATANNVDGNTSLAVSTGPEDPEESHGEFDHGSTESTLESDKEAFEDFDEVDAADPGLSVQHSEGRQFAASSRLSEHTDNDRRSEKSSHLSHVNDVSADLNNPDNSGASSVGDKSNPKDKPENVVETVDDFSDDAADSEWTQRNLDNPEEERQASPHDQIATDHTTTDQIGNRQLSKSSSKRSLDLAELDDDDGGASPPHSPGVTVSKRSRVE</sequence>
<evidence type="ECO:0000256" key="1">
    <source>
        <dbReference type="SAM" id="MobiDB-lite"/>
    </source>
</evidence>
<dbReference type="OrthoDB" id="2507795at2759"/>
<feature type="region of interest" description="Disordered" evidence="1">
    <location>
        <begin position="71"/>
        <end position="442"/>
    </location>
</feature>
<feature type="compositionally biased region" description="Polar residues" evidence="1">
    <location>
        <begin position="391"/>
        <end position="401"/>
    </location>
</feature>
<evidence type="ECO:0000313" key="2">
    <source>
        <dbReference type="EMBL" id="TDL27243.1"/>
    </source>
</evidence>
<dbReference type="InterPro" id="IPR018822">
    <property type="entry name" value="UPF0646"/>
</dbReference>
<feature type="compositionally biased region" description="Acidic residues" evidence="1">
    <location>
        <begin position="193"/>
        <end position="217"/>
    </location>
</feature>
<feature type="compositionally biased region" description="Acidic residues" evidence="1">
    <location>
        <begin position="71"/>
        <end position="89"/>
    </location>
</feature>
<proteinExistence type="predicted"/>
<feature type="compositionally biased region" description="Basic and acidic residues" evidence="1">
    <location>
        <begin position="303"/>
        <end position="317"/>
    </location>
</feature>
<feature type="compositionally biased region" description="Basic and acidic residues" evidence="1">
    <location>
        <begin position="126"/>
        <end position="136"/>
    </location>
</feature>
<name>A0A4Y7QHV7_9AGAM</name>
<dbReference type="Pfam" id="PF10336">
    <property type="entry name" value="DUF2420"/>
    <property type="match status" value="1"/>
</dbReference>
<dbReference type="Proteomes" id="UP000294933">
    <property type="component" value="Unassembled WGS sequence"/>
</dbReference>
<accession>A0A4Y7QHV7</accession>
<keyword evidence="3" id="KW-1185">Reference proteome</keyword>
<protein>
    <submittedName>
        <fullName evidence="2">Uncharacterized protein</fullName>
    </submittedName>
</protein>
<dbReference type="VEuPathDB" id="FungiDB:BD410DRAFT_782321"/>
<dbReference type="STRING" id="50990.A0A4Y7QHV7"/>
<gene>
    <name evidence="2" type="ORF">BD410DRAFT_782321</name>
</gene>
<dbReference type="EMBL" id="ML170159">
    <property type="protein sequence ID" value="TDL27243.1"/>
    <property type="molecule type" value="Genomic_DNA"/>
</dbReference>
<feature type="compositionally biased region" description="Polar residues" evidence="1">
    <location>
        <begin position="328"/>
        <end position="342"/>
    </location>
</feature>
<feature type="compositionally biased region" description="Basic and acidic residues" evidence="1">
    <location>
        <begin position="253"/>
        <end position="274"/>
    </location>
</feature>
<organism evidence="2 3">
    <name type="scientific">Rickenella mellea</name>
    <dbReference type="NCBI Taxonomy" id="50990"/>
    <lineage>
        <taxon>Eukaryota</taxon>
        <taxon>Fungi</taxon>
        <taxon>Dikarya</taxon>
        <taxon>Basidiomycota</taxon>
        <taxon>Agaricomycotina</taxon>
        <taxon>Agaricomycetes</taxon>
        <taxon>Hymenochaetales</taxon>
        <taxon>Rickenellaceae</taxon>
        <taxon>Rickenella</taxon>
    </lineage>
</organism>
<dbReference type="AlphaFoldDB" id="A0A4Y7QHV7"/>
<feature type="compositionally biased region" description="Polar residues" evidence="1">
    <location>
        <begin position="176"/>
        <end position="185"/>
    </location>
</feature>
<feature type="compositionally biased region" description="Acidic residues" evidence="1">
    <location>
        <begin position="356"/>
        <end position="366"/>
    </location>
</feature>
<evidence type="ECO:0000313" key="3">
    <source>
        <dbReference type="Proteomes" id="UP000294933"/>
    </source>
</evidence>
<feature type="compositionally biased region" description="Polar residues" evidence="1">
    <location>
        <begin position="229"/>
        <end position="244"/>
    </location>
</feature>
<reference evidence="2 3" key="1">
    <citation type="submission" date="2018-06" db="EMBL/GenBank/DDBJ databases">
        <title>A transcriptomic atlas of mushroom development highlights an independent origin of complex multicellularity.</title>
        <authorList>
            <consortium name="DOE Joint Genome Institute"/>
            <person name="Krizsan K."/>
            <person name="Almasi E."/>
            <person name="Merenyi Z."/>
            <person name="Sahu N."/>
            <person name="Viragh M."/>
            <person name="Koszo T."/>
            <person name="Mondo S."/>
            <person name="Kiss B."/>
            <person name="Balint B."/>
            <person name="Kues U."/>
            <person name="Barry K."/>
            <person name="Hegedus J.C."/>
            <person name="Henrissat B."/>
            <person name="Johnson J."/>
            <person name="Lipzen A."/>
            <person name="Ohm R."/>
            <person name="Nagy I."/>
            <person name="Pangilinan J."/>
            <person name="Yan J."/>
            <person name="Xiong Y."/>
            <person name="Grigoriev I.V."/>
            <person name="Hibbett D.S."/>
            <person name="Nagy L.G."/>
        </authorList>
    </citation>
    <scope>NUCLEOTIDE SEQUENCE [LARGE SCALE GENOMIC DNA]</scope>
    <source>
        <strain evidence="2 3">SZMC22713</strain>
    </source>
</reference>